<reference evidence="2" key="2">
    <citation type="journal article" date="2015" name="Data Brief">
        <title>Shoot transcriptome of the giant reed, Arundo donax.</title>
        <authorList>
            <person name="Barrero R.A."/>
            <person name="Guerrero F.D."/>
            <person name="Moolhuijzen P."/>
            <person name="Goolsby J.A."/>
            <person name="Tidwell J."/>
            <person name="Bellgard S.E."/>
            <person name="Bellgard M.I."/>
        </authorList>
    </citation>
    <scope>NUCLEOTIDE SEQUENCE</scope>
    <source>
        <tissue evidence="2">Shoot tissue taken approximately 20 cm above the soil surface</tissue>
    </source>
</reference>
<organism evidence="2">
    <name type="scientific">Arundo donax</name>
    <name type="common">Giant reed</name>
    <name type="synonym">Donax arundinaceus</name>
    <dbReference type="NCBI Taxonomy" id="35708"/>
    <lineage>
        <taxon>Eukaryota</taxon>
        <taxon>Viridiplantae</taxon>
        <taxon>Streptophyta</taxon>
        <taxon>Embryophyta</taxon>
        <taxon>Tracheophyta</taxon>
        <taxon>Spermatophyta</taxon>
        <taxon>Magnoliopsida</taxon>
        <taxon>Liliopsida</taxon>
        <taxon>Poales</taxon>
        <taxon>Poaceae</taxon>
        <taxon>PACMAD clade</taxon>
        <taxon>Arundinoideae</taxon>
        <taxon>Arundineae</taxon>
        <taxon>Arundo</taxon>
    </lineage>
</organism>
<dbReference type="EMBL" id="GBRH01161230">
    <property type="protein sequence ID" value="JAE36666.1"/>
    <property type="molecule type" value="Transcribed_RNA"/>
</dbReference>
<keyword evidence="1" id="KW-0812">Transmembrane</keyword>
<keyword evidence="1" id="KW-1133">Transmembrane helix</keyword>
<feature type="transmembrane region" description="Helical" evidence="1">
    <location>
        <begin position="31"/>
        <end position="50"/>
    </location>
</feature>
<accession>A0A0A9HP68</accession>
<name>A0A0A9HP68_ARUDO</name>
<proteinExistence type="predicted"/>
<keyword evidence="1" id="KW-0472">Membrane</keyword>
<reference evidence="2" key="1">
    <citation type="submission" date="2014-09" db="EMBL/GenBank/DDBJ databases">
        <authorList>
            <person name="Magalhaes I.L.F."/>
            <person name="Oliveira U."/>
            <person name="Santos F.R."/>
            <person name="Vidigal T.H.D.A."/>
            <person name="Brescovit A.D."/>
            <person name="Santos A.J."/>
        </authorList>
    </citation>
    <scope>NUCLEOTIDE SEQUENCE</scope>
    <source>
        <tissue evidence="2">Shoot tissue taken approximately 20 cm above the soil surface</tissue>
    </source>
</reference>
<evidence type="ECO:0000256" key="1">
    <source>
        <dbReference type="SAM" id="Phobius"/>
    </source>
</evidence>
<protein>
    <submittedName>
        <fullName evidence="2">Uncharacterized protein</fullName>
    </submittedName>
</protein>
<dbReference type="AlphaFoldDB" id="A0A0A9HP68"/>
<sequence>MNLTFPRTLQPEVVLLLFHVKTRACMSLGRVVILLLLFTLSVSTTKMVYLS</sequence>
<evidence type="ECO:0000313" key="2">
    <source>
        <dbReference type="EMBL" id="JAE36666.1"/>
    </source>
</evidence>